<keyword evidence="13 15" id="KW-0472">Membrane</keyword>
<comment type="cofactor">
    <cofactor evidence="15 17">
        <name>Zn(2+)</name>
        <dbReference type="ChEBI" id="CHEBI:29105"/>
    </cofactor>
    <text evidence="15 17">Binds 1 zinc ion per subunit.</text>
</comment>
<evidence type="ECO:0000259" key="19">
    <source>
        <dbReference type="PROSITE" id="PS51371"/>
    </source>
</evidence>
<dbReference type="GO" id="GO:0046872">
    <property type="term" value="F:metal ion binding"/>
    <property type="evidence" value="ECO:0007669"/>
    <property type="project" value="UniProtKB-UniRule"/>
</dbReference>
<evidence type="ECO:0000256" key="3">
    <source>
        <dbReference type="ARBA" id="ARBA00022475"/>
    </source>
</evidence>
<feature type="binding site" evidence="17">
    <location>
        <position position="84"/>
    </location>
    <ligand>
        <name>Zn(2+)</name>
        <dbReference type="ChEBI" id="CHEBI:29105"/>
        <note>catalytic</note>
    </ligand>
</feature>
<protein>
    <recommendedName>
        <fullName evidence="15">Zinc metalloprotease</fullName>
    </recommendedName>
</protein>
<dbReference type="InterPro" id="IPR046342">
    <property type="entry name" value="CBS_dom_sf"/>
</dbReference>
<evidence type="ECO:0000256" key="16">
    <source>
        <dbReference type="PIRSR" id="PIRSR006404-1"/>
    </source>
</evidence>
<evidence type="ECO:0000256" key="9">
    <source>
        <dbReference type="ARBA" id="ARBA00022833"/>
    </source>
</evidence>
<keyword evidence="14" id="KW-0028">Amino-acid biosynthesis</keyword>
<evidence type="ECO:0000256" key="4">
    <source>
        <dbReference type="ARBA" id="ARBA00022670"/>
    </source>
</evidence>
<sequence length="381" mass="40870">MNGSLKIGHLFGIPIYLHWTFLLVIPLFAWIIGSQILLTTELIAGLFGTEITMTLFAGGAAPYILGTAIALGLFAGVLVHELAHSLVARSKGIKINSITLLIFGGVASMEEGLPDPKIELPMALAGPLTSGAIGLVCWAVTYAAAALVVGGQISPAIGGVLIFFFGYLALLNIILFLFNLLPAFPMDGGRVLRAWLAKKMPLHQATRIAADVGRGFAVFFGIFGFLVFNPILIIIAFFIYIGANQEATMVRYNFLLQDVTVGDVMTSPVQTVPPEISVSEVMRMMYETKHLGFPVVDRGVLVGMVTLGDVHAAPEIDREAMQVRDLMSKDVLTLSPSAALAEAMQIMSRTGIGRIPVKQGNDLVGIVTRTDIMTTLEIKEA</sequence>
<feature type="active site" evidence="16">
    <location>
        <position position="81"/>
    </location>
</feature>
<organism evidence="20 21">
    <name type="scientific">Methanofollis tationis</name>
    <dbReference type="NCBI Taxonomy" id="81417"/>
    <lineage>
        <taxon>Archaea</taxon>
        <taxon>Methanobacteriati</taxon>
        <taxon>Methanobacteriota</taxon>
        <taxon>Stenosarchaea group</taxon>
        <taxon>Methanomicrobia</taxon>
        <taxon>Methanomicrobiales</taxon>
        <taxon>Methanomicrobiaceae</taxon>
        <taxon>Methanofollis</taxon>
    </lineage>
</organism>
<dbReference type="InterPro" id="IPR016483">
    <property type="entry name" value="UCP006404_Pept_M50_CBS"/>
</dbReference>
<comment type="subcellular location">
    <subcellularLocation>
        <location evidence="1 15">Cell membrane</location>
        <topology evidence="1 15">Multi-pass membrane protein</topology>
    </subcellularLocation>
</comment>
<dbReference type="GO" id="GO:0008237">
    <property type="term" value="F:metallopeptidase activity"/>
    <property type="evidence" value="ECO:0007669"/>
    <property type="project" value="UniProtKB-UniRule"/>
</dbReference>
<dbReference type="PROSITE" id="PS51371">
    <property type="entry name" value="CBS"/>
    <property type="match status" value="2"/>
</dbReference>
<feature type="transmembrane region" description="Helical" evidence="15">
    <location>
        <begin position="156"/>
        <end position="178"/>
    </location>
</feature>
<evidence type="ECO:0000256" key="8">
    <source>
        <dbReference type="ARBA" id="ARBA00022801"/>
    </source>
</evidence>
<evidence type="ECO:0000256" key="2">
    <source>
        <dbReference type="ARBA" id="ARBA00007931"/>
    </source>
</evidence>
<keyword evidence="11 15" id="KW-0482">Metalloprotease</keyword>
<keyword evidence="6 15" id="KW-0479">Metal-binding</keyword>
<dbReference type="SMART" id="SM00116">
    <property type="entry name" value="CBS"/>
    <property type="match status" value="2"/>
</dbReference>
<evidence type="ECO:0000256" key="1">
    <source>
        <dbReference type="ARBA" id="ARBA00004651"/>
    </source>
</evidence>
<dbReference type="PANTHER" id="PTHR39188">
    <property type="entry name" value="MEMBRANE-ASSOCIATED ZINC METALLOPROTEASE M50B"/>
    <property type="match status" value="1"/>
</dbReference>
<dbReference type="PIRSF" id="PIRSF006404">
    <property type="entry name" value="UCP006404_Pept_M50_CBS"/>
    <property type="match status" value="1"/>
</dbReference>
<dbReference type="GO" id="GO:0006508">
    <property type="term" value="P:proteolysis"/>
    <property type="evidence" value="ECO:0007669"/>
    <property type="project" value="UniProtKB-KW"/>
</dbReference>
<keyword evidence="3 15" id="KW-1003">Cell membrane</keyword>
<keyword evidence="10 15" id="KW-1133">Transmembrane helix</keyword>
<evidence type="ECO:0000313" key="20">
    <source>
        <dbReference type="EMBL" id="NVO67385.1"/>
    </source>
</evidence>
<evidence type="ECO:0000256" key="13">
    <source>
        <dbReference type="ARBA" id="ARBA00023136"/>
    </source>
</evidence>
<dbReference type="InterPro" id="IPR008915">
    <property type="entry name" value="Peptidase_M50"/>
</dbReference>
<feature type="domain" description="CBS" evidence="19">
    <location>
        <begin position="327"/>
        <end position="381"/>
    </location>
</feature>
<keyword evidence="12 18" id="KW-0129">CBS domain</keyword>
<dbReference type="OrthoDB" id="12044at2157"/>
<dbReference type="SUPFAM" id="SSF54631">
    <property type="entry name" value="CBS-domain pair"/>
    <property type="match status" value="1"/>
</dbReference>
<keyword evidence="8 15" id="KW-0378">Hydrolase</keyword>
<evidence type="ECO:0000256" key="14">
    <source>
        <dbReference type="ARBA" id="ARBA00023167"/>
    </source>
</evidence>
<proteinExistence type="inferred from homology"/>
<feature type="transmembrane region" description="Helical" evidence="15">
    <location>
        <begin position="21"/>
        <end position="48"/>
    </location>
</feature>
<comment type="similarity">
    <text evidence="2 15">Belongs to the peptidase M50B family.</text>
</comment>
<evidence type="ECO:0000256" key="5">
    <source>
        <dbReference type="ARBA" id="ARBA00022692"/>
    </source>
</evidence>
<feature type="transmembrane region" description="Helical" evidence="15">
    <location>
        <begin position="60"/>
        <end position="80"/>
    </location>
</feature>
<dbReference type="Proteomes" id="UP000570823">
    <property type="component" value="Unassembled WGS sequence"/>
</dbReference>
<evidence type="ECO:0000256" key="18">
    <source>
        <dbReference type="PROSITE-ProRule" id="PRU00703"/>
    </source>
</evidence>
<dbReference type="PANTHER" id="PTHR39188:SF3">
    <property type="entry name" value="STAGE IV SPORULATION PROTEIN FB"/>
    <property type="match status" value="1"/>
</dbReference>
<feature type="transmembrane region" description="Helical" evidence="15">
    <location>
        <begin position="129"/>
        <end position="149"/>
    </location>
</feature>
<dbReference type="GO" id="GO:0009086">
    <property type="term" value="P:methionine biosynthetic process"/>
    <property type="evidence" value="ECO:0007669"/>
    <property type="project" value="UniProtKB-KW"/>
</dbReference>
<evidence type="ECO:0000313" key="21">
    <source>
        <dbReference type="Proteomes" id="UP000570823"/>
    </source>
</evidence>
<dbReference type="AlphaFoldDB" id="A0A7K4HQ34"/>
<dbReference type="EMBL" id="JABXWR010000001">
    <property type="protein sequence ID" value="NVO67385.1"/>
    <property type="molecule type" value="Genomic_DNA"/>
</dbReference>
<reference evidence="20 21" key="1">
    <citation type="submission" date="2020-06" db="EMBL/GenBank/DDBJ databases">
        <title>Methanofollis fontis sp. nov., a methanogen isolated from marine sediments near a cold seep at Four-Way Closure Ridge offshore southwestern Taiwan.</title>
        <authorList>
            <person name="Chen S.-C."/>
            <person name="Teng N.-H."/>
            <person name="Lin Y.-S."/>
            <person name="Lai M.-C."/>
            <person name="Chen H.-H."/>
            <person name="Wang C.-C."/>
        </authorList>
    </citation>
    <scope>NUCLEOTIDE SEQUENCE [LARGE SCALE GENOMIC DNA]</scope>
    <source>
        <strain evidence="20 21">DSM 2702</strain>
    </source>
</reference>
<feature type="binding site" evidence="17">
    <location>
        <position position="80"/>
    </location>
    <ligand>
        <name>Zn(2+)</name>
        <dbReference type="ChEBI" id="CHEBI:29105"/>
        <note>catalytic</note>
    </ligand>
</feature>
<name>A0A7K4HQ34_9EURY</name>
<dbReference type="InterPro" id="IPR000644">
    <property type="entry name" value="CBS_dom"/>
</dbReference>
<dbReference type="Gene3D" id="3.10.580.10">
    <property type="entry name" value="CBS-domain"/>
    <property type="match status" value="2"/>
</dbReference>
<dbReference type="CDD" id="cd06164">
    <property type="entry name" value="S2P-M50_SpoIVFB_CBS"/>
    <property type="match status" value="1"/>
</dbReference>
<dbReference type="GO" id="GO:0005886">
    <property type="term" value="C:plasma membrane"/>
    <property type="evidence" value="ECO:0007669"/>
    <property type="project" value="UniProtKB-SubCell"/>
</dbReference>
<accession>A0A7K4HQ34</accession>
<evidence type="ECO:0000256" key="11">
    <source>
        <dbReference type="ARBA" id="ARBA00023049"/>
    </source>
</evidence>
<keyword evidence="5 15" id="KW-0812">Transmembrane</keyword>
<comment type="caution">
    <text evidence="20">The sequence shown here is derived from an EMBL/GenBank/DDBJ whole genome shotgun (WGS) entry which is preliminary data.</text>
</comment>
<keyword evidence="14" id="KW-0486">Methionine biosynthesis</keyword>
<keyword evidence="9 15" id="KW-0862">Zinc</keyword>
<evidence type="ECO:0000256" key="12">
    <source>
        <dbReference type="ARBA" id="ARBA00023122"/>
    </source>
</evidence>
<feature type="binding site" evidence="17">
    <location>
        <position position="187"/>
    </location>
    <ligand>
        <name>Zn(2+)</name>
        <dbReference type="ChEBI" id="CHEBI:29105"/>
        <note>catalytic</note>
    </ligand>
</feature>
<dbReference type="Pfam" id="PF00571">
    <property type="entry name" value="CBS"/>
    <property type="match status" value="2"/>
</dbReference>
<evidence type="ECO:0000256" key="17">
    <source>
        <dbReference type="PIRSR" id="PIRSR006404-2"/>
    </source>
</evidence>
<evidence type="ECO:0000256" key="15">
    <source>
        <dbReference type="PIRNR" id="PIRNR006404"/>
    </source>
</evidence>
<dbReference type="CDD" id="cd04801">
    <property type="entry name" value="CBS_pair_peptidase_M50"/>
    <property type="match status" value="1"/>
</dbReference>
<keyword evidence="4 15" id="KW-0645">Protease</keyword>
<dbReference type="Pfam" id="PF02163">
    <property type="entry name" value="Peptidase_M50"/>
    <property type="match status" value="1"/>
</dbReference>
<keyword evidence="21" id="KW-1185">Reference proteome</keyword>
<feature type="transmembrane region" description="Helical" evidence="15">
    <location>
        <begin position="216"/>
        <end position="241"/>
    </location>
</feature>
<gene>
    <name evidence="20" type="ORF">HWN36_08725</name>
</gene>
<evidence type="ECO:0000256" key="6">
    <source>
        <dbReference type="ARBA" id="ARBA00022723"/>
    </source>
</evidence>
<evidence type="ECO:0000256" key="10">
    <source>
        <dbReference type="ARBA" id="ARBA00022989"/>
    </source>
</evidence>
<evidence type="ECO:0000256" key="7">
    <source>
        <dbReference type="ARBA" id="ARBA00022737"/>
    </source>
</evidence>
<dbReference type="RefSeq" id="WP_176788980.1">
    <property type="nucleotide sequence ID" value="NZ_JABXWR010000001.1"/>
</dbReference>
<keyword evidence="7" id="KW-0677">Repeat</keyword>
<feature type="domain" description="CBS" evidence="19">
    <location>
        <begin position="265"/>
        <end position="321"/>
    </location>
</feature>